<keyword evidence="9" id="KW-0472">Membrane</keyword>
<proteinExistence type="inferred from homology"/>
<dbReference type="Pfam" id="PF00110">
    <property type="entry name" value="wnt"/>
    <property type="match status" value="2"/>
</dbReference>
<evidence type="ECO:0000256" key="6">
    <source>
        <dbReference type="ARBA" id="ARBA00022687"/>
    </source>
</evidence>
<sequence length="484" mass="55475">MLYGHHWPKPSSGEKSCSSIACLQTLAPFEVVASKLKQKFRDAVQVWFVDNKLQERVNNSFRPVSAEQLVYLDYSPSYRGCVRIKTVRYPGMLGRTSRGDDVNSDKYKSYAAPCSMCKLYPQTVQRREYPWAGSTKYIGPCQLYYQAVQRHLFRRKSGFEMVHPQKVNDSLWFNIVRQGAIRRGYFQCQKLFEDEAWTCPHSMYRTLPMFENTTRLDHYHHYHRLLSPPVNHKASRRPDETTRETAFIYAISAAAITHEVTLQCTQEKIPGCGCSKTRHRLGNWIVSACGDNVKFGMSETRRFLDKLENGNDARTAVNLHNNAVGREVVLRSQQGECLCRDHWSRPGEKFCSVENCPQALAPFEVVASNLKQKYHDAVQVWFVDNKLQERVNNSFTPVSAAQLVFLDSSPDYCVRNDTAGYPGVLGRTSHSNDVNSDKYKSFAALCRTCKLYPQTVQRLEYPRARGCRTLKYVQTTCIADKSEG</sequence>
<dbReference type="GO" id="GO:0060070">
    <property type="term" value="P:canonical Wnt signaling pathway"/>
    <property type="evidence" value="ECO:0007669"/>
    <property type="project" value="TreeGrafter"/>
</dbReference>
<dbReference type="GO" id="GO:0045165">
    <property type="term" value="P:cell fate commitment"/>
    <property type="evidence" value="ECO:0007669"/>
    <property type="project" value="TreeGrafter"/>
</dbReference>
<evidence type="ECO:0000313" key="9">
    <source>
        <dbReference type="EMBL" id="KAJ7375479.1"/>
    </source>
</evidence>
<keyword evidence="10" id="KW-1185">Reference proteome</keyword>
<dbReference type="Proteomes" id="UP001163046">
    <property type="component" value="Unassembled WGS sequence"/>
</dbReference>
<dbReference type="GO" id="GO:0005125">
    <property type="term" value="F:cytokine activity"/>
    <property type="evidence" value="ECO:0007669"/>
    <property type="project" value="TreeGrafter"/>
</dbReference>
<evidence type="ECO:0000256" key="2">
    <source>
        <dbReference type="ARBA" id="ARBA00005683"/>
    </source>
</evidence>
<comment type="function">
    <text evidence="8">Ligand for members of the frizzled family of seven transmembrane receptors.</text>
</comment>
<dbReference type="GO" id="GO:0005615">
    <property type="term" value="C:extracellular space"/>
    <property type="evidence" value="ECO:0007669"/>
    <property type="project" value="TreeGrafter"/>
</dbReference>
<evidence type="ECO:0000256" key="8">
    <source>
        <dbReference type="RuleBase" id="RU003500"/>
    </source>
</evidence>
<dbReference type="PANTHER" id="PTHR12027:SF81">
    <property type="entry name" value="WNT INHIBITOR OF DORSAL PROTEIN"/>
    <property type="match status" value="1"/>
</dbReference>
<dbReference type="InterPro" id="IPR005817">
    <property type="entry name" value="Wnt"/>
</dbReference>
<keyword evidence="9" id="KW-0812">Transmembrane</keyword>
<dbReference type="AlphaFoldDB" id="A0A9X0CW12"/>
<protein>
    <recommendedName>
        <fullName evidence="8">Protein Wnt</fullName>
    </recommendedName>
</protein>
<comment type="similarity">
    <text evidence="2 8">Belongs to the Wnt family.</text>
</comment>
<keyword evidence="7" id="KW-1015">Disulfide bond</keyword>
<evidence type="ECO:0000256" key="4">
    <source>
        <dbReference type="ARBA" id="ARBA00022525"/>
    </source>
</evidence>
<comment type="subcellular location">
    <subcellularLocation>
        <location evidence="1 8">Secreted</location>
        <location evidence="1 8">Extracellular space</location>
        <location evidence="1 8">Extracellular matrix</location>
    </subcellularLocation>
</comment>
<keyword evidence="4" id="KW-0964">Secreted</keyword>
<keyword evidence="9" id="KW-0675">Receptor</keyword>
<dbReference type="GO" id="GO:0005109">
    <property type="term" value="F:frizzled binding"/>
    <property type="evidence" value="ECO:0007669"/>
    <property type="project" value="TreeGrafter"/>
</dbReference>
<accession>A0A9X0CW12</accession>
<dbReference type="PANTHER" id="PTHR12027">
    <property type="entry name" value="WNT RELATED"/>
    <property type="match status" value="1"/>
</dbReference>
<reference evidence="9" key="1">
    <citation type="submission" date="2023-01" db="EMBL/GenBank/DDBJ databases">
        <title>Genome assembly of the deep-sea coral Lophelia pertusa.</title>
        <authorList>
            <person name="Herrera S."/>
            <person name="Cordes E."/>
        </authorList>
    </citation>
    <scope>NUCLEOTIDE SEQUENCE</scope>
    <source>
        <strain evidence="9">USNM1676648</strain>
        <tissue evidence="9">Polyp</tissue>
    </source>
</reference>
<evidence type="ECO:0000256" key="5">
    <source>
        <dbReference type="ARBA" id="ARBA00022530"/>
    </source>
</evidence>
<evidence type="ECO:0000256" key="3">
    <source>
        <dbReference type="ARBA" id="ARBA00022473"/>
    </source>
</evidence>
<keyword evidence="5" id="KW-0272">Extracellular matrix</keyword>
<comment type="caution">
    <text evidence="9">The sequence shown here is derived from an EMBL/GenBank/DDBJ whole genome shotgun (WGS) entry which is preliminary data.</text>
</comment>
<keyword evidence="3 8" id="KW-0217">Developmental protein</keyword>
<gene>
    <name evidence="9" type="primary">WNT8A_1</name>
    <name evidence="9" type="ORF">OS493_002253</name>
</gene>
<evidence type="ECO:0000313" key="10">
    <source>
        <dbReference type="Proteomes" id="UP001163046"/>
    </source>
</evidence>
<name>A0A9X0CW12_9CNID</name>
<dbReference type="PRINTS" id="PR01349">
    <property type="entry name" value="WNTPROTEIN"/>
</dbReference>
<evidence type="ECO:0000256" key="7">
    <source>
        <dbReference type="ARBA" id="ARBA00023157"/>
    </source>
</evidence>
<keyword evidence="6 8" id="KW-0879">Wnt signaling pathway</keyword>
<evidence type="ECO:0000256" key="1">
    <source>
        <dbReference type="ARBA" id="ARBA00004498"/>
    </source>
</evidence>
<dbReference type="EMBL" id="MU826826">
    <property type="protein sequence ID" value="KAJ7375479.1"/>
    <property type="molecule type" value="Genomic_DNA"/>
</dbReference>
<dbReference type="OrthoDB" id="5945655at2759"/>
<organism evidence="9 10">
    <name type="scientific">Desmophyllum pertusum</name>
    <dbReference type="NCBI Taxonomy" id="174260"/>
    <lineage>
        <taxon>Eukaryota</taxon>
        <taxon>Metazoa</taxon>
        <taxon>Cnidaria</taxon>
        <taxon>Anthozoa</taxon>
        <taxon>Hexacorallia</taxon>
        <taxon>Scleractinia</taxon>
        <taxon>Caryophylliina</taxon>
        <taxon>Caryophylliidae</taxon>
        <taxon>Desmophyllum</taxon>
    </lineage>
</organism>
<dbReference type="SMART" id="SM00097">
    <property type="entry name" value="WNT1"/>
    <property type="match status" value="1"/>
</dbReference>
<dbReference type="GO" id="GO:0030182">
    <property type="term" value="P:neuron differentiation"/>
    <property type="evidence" value="ECO:0007669"/>
    <property type="project" value="TreeGrafter"/>
</dbReference>